<reference evidence="8 9" key="1">
    <citation type="submission" date="2018-10" db="EMBL/GenBank/DDBJ databases">
        <title>Genomic Encyclopedia of Type Strains, Phase IV (KMG-IV): sequencing the most valuable type-strain genomes for metagenomic binning, comparative biology and taxonomic classification.</title>
        <authorList>
            <person name="Goeker M."/>
        </authorList>
    </citation>
    <scope>NUCLEOTIDE SEQUENCE [LARGE SCALE GENOMIC DNA]</scope>
    <source>
        <strain evidence="8 9">DSM 22008</strain>
    </source>
</reference>
<comment type="caution">
    <text evidence="8">The sequence shown here is derived from an EMBL/GenBank/DDBJ whole genome shotgun (WGS) entry which is preliminary data.</text>
</comment>
<name>A0A420WJY0_9PROT</name>
<evidence type="ECO:0000256" key="6">
    <source>
        <dbReference type="SAM" id="Phobius"/>
    </source>
</evidence>
<feature type="region of interest" description="Disordered" evidence="5">
    <location>
        <begin position="1"/>
        <end position="30"/>
    </location>
</feature>
<accession>A0A420WJY0</accession>
<keyword evidence="4 6" id="KW-0472">Membrane</keyword>
<keyword evidence="3 6" id="KW-1133">Transmembrane helix</keyword>
<evidence type="ECO:0000313" key="9">
    <source>
        <dbReference type="Proteomes" id="UP000282211"/>
    </source>
</evidence>
<comment type="subcellular location">
    <subcellularLocation>
        <location evidence="1">Membrane</location>
        <topology evidence="1">Single-pass membrane protein</topology>
    </subcellularLocation>
</comment>
<dbReference type="CDD" id="cd16425">
    <property type="entry name" value="TrbF"/>
    <property type="match status" value="1"/>
</dbReference>
<dbReference type="Gene3D" id="3.10.450.230">
    <property type="entry name" value="VirB8 protein"/>
    <property type="match status" value="1"/>
</dbReference>
<proteinExistence type="predicted"/>
<evidence type="ECO:0000256" key="3">
    <source>
        <dbReference type="ARBA" id="ARBA00022989"/>
    </source>
</evidence>
<keyword evidence="2 6" id="KW-0812">Transmembrane</keyword>
<dbReference type="SUPFAM" id="SSF54427">
    <property type="entry name" value="NTF2-like"/>
    <property type="match status" value="1"/>
</dbReference>
<protein>
    <submittedName>
        <fullName evidence="8">Type IV secretion system protein VirB5</fullName>
    </submittedName>
</protein>
<dbReference type="InterPro" id="IPR007430">
    <property type="entry name" value="VirB8"/>
</dbReference>
<evidence type="ECO:0000256" key="4">
    <source>
        <dbReference type="ARBA" id="ARBA00023136"/>
    </source>
</evidence>
<dbReference type="EMBL" id="RBII01000001">
    <property type="protein sequence ID" value="RKQ71205.1"/>
    <property type="molecule type" value="Genomic_DNA"/>
</dbReference>
<dbReference type="OrthoDB" id="597581at2"/>
<keyword evidence="9" id="KW-1185">Reference proteome</keyword>
<gene>
    <name evidence="8" type="ORF">DES40_0518</name>
</gene>
<organism evidence="8 9">
    <name type="scientific">Litorimonas taeanensis</name>
    <dbReference type="NCBI Taxonomy" id="568099"/>
    <lineage>
        <taxon>Bacteria</taxon>
        <taxon>Pseudomonadati</taxon>
        <taxon>Pseudomonadota</taxon>
        <taxon>Alphaproteobacteria</taxon>
        <taxon>Maricaulales</taxon>
        <taxon>Robiginitomaculaceae</taxon>
    </lineage>
</organism>
<dbReference type="InParanoid" id="A0A420WJY0"/>
<feature type="domain" description="Bacterial virulence protein VirB8" evidence="7">
    <location>
        <begin position="22"/>
        <end position="225"/>
    </location>
</feature>
<evidence type="ECO:0000256" key="2">
    <source>
        <dbReference type="ARBA" id="ARBA00022692"/>
    </source>
</evidence>
<evidence type="ECO:0000256" key="1">
    <source>
        <dbReference type="ARBA" id="ARBA00004167"/>
    </source>
</evidence>
<dbReference type="AlphaFoldDB" id="A0A420WJY0"/>
<feature type="transmembrane region" description="Helical" evidence="6">
    <location>
        <begin position="41"/>
        <end position="61"/>
    </location>
</feature>
<dbReference type="NCBIfam" id="NF010446">
    <property type="entry name" value="PRK13872.1"/>
    <property type="match status" value="1"/>
</dbReference>
<dbReference type="GO" id="GO:0016020">
    <property type="term" value="C:membrane"/>
    <property type="evidence" value="ECO:0007669"/>
    <property type="project" value="UniProtKB-SubCell"/>
</dbReference>
<dbReference type="InterPro" id="IPR035658">
    <property type="entry name" value="TrbF"/>
</dbReference>
<sequence>MKWKRSQSRFGKTPIPETPYQRAGQKEDRRLGRANARGNRWCLAFCGAMGLAALSTSGLIYQSAQASIVPWVVEVDETGAVKASGPAQTNFKPSDAQIAHQLSRFITNVRSVSIDPVVLRDNWLNAYNYATDQAALTLNSYANENDPFADIGQRSVTVDVTSIVRSSEDSFEVRWREKSFRNGAQLSVQTYTASLSIITKAPTDAETLHRNPLGLYVHGLHWSKDLNATGGSQ</sequence>
<dbReference type="Proteomes" id="UP000282211">
    <property type="component" value="Unassembled WGS sequence"/>
</dbReference>
<dbReference type="InterPro" id="IPR032710">
    <property type="entry name" value="NTF2-like_dom_sf"/>
</dbReference>
<evidence type="ECO:0000313" key="8">
    <source>
        <dbReference type="EMBL" id="RKQ71205.1"/>
    </source>
</evidence>
<evidence type="ECO:0000259" key="7">
    <source>
        <dbReference type="Pfam" id="PF04335"/>
    </source>
</evidence>
<evidence type="ECO:0000256" key="5">
    <source>
        <dbReference type="SAM" id="MobiDB-lite"/>
    </source>
</evidence>
<dbReference type="RefSeq" id="WP_121099004.1">
    <property type="nucleotide sequence ID" value="NZ_RBII01000001.1"/>
</dbReference>
<dbReference type="Pfam" id="PF04335">
    <property type="entry name" value="VirB8"/>
    <property type="match status" value="1"/>
</dbReference>